<keyword evidence="1" id="KW-0175">Coiled coil</keyword>
<organism evidence="3 4">
    <name type="scientific">Kluyveromyces marxianus</name>
    <name type="common">Yeast</name>
    <name type="synonym">Candida kefyr</name>
    <dbReference type="NCBI Taxonomy" id="4911"/>
    <lineage>
        <taxon>Eukaryota</taxon>
        <taxon>Fungi</taxon>
        <taxon>Dikarya</taxon>
        <taxon>Ascomycota</taxon>
        <taxon>Saccharomycotina</taxon>
        <taxon>Saccharomycetes</taxon>
        <taxon>Saccharomycetales</taxon>
        <taxon>Saccharomycetaceae</taxon>
        <taxon>Kluyveromyces</taxon>
    </lineage>
</organism>
<reference evidence="3 4" key="1">
    <citation type="submission" date="2016-03" db="EMBL/GenBank/DDBJ databases">
        <title>How can Kluyveromyces marxianus grow so fast - potential evolutionary course in Saccharomyces Complex revealed by comparative genomics.</title>
        <authorList>
            <person name="Mo W."/>
            <person name="Lu W."/>
            <person name="Yang X."/>
            <person name="Qi J."/>
            <person name="Lv H."/>
        </authorList>
    </citation>
    <scope>NUCLEOTIDE SEQUENCE [LARGE SCALE GENOMIC DNA]</scope>
    <source>
        <strain evidence="3 4">FIM1</strain>
    </source>
</reference>
<dbReference type="Proteomes" id="UP000422736">
    <property type="component" value="Chromosome 3"/>
</dbReference>
<evidence type="ECO:0000313" key="3">
    <source>
        <dbReference type="EMBL" id="QGN15198.1"/>
    </source>
</evidence>
<sequence>MAAKGVVAEKQDNKLTQCFDDILRLAADLLSQQQLKTIKLDPQVTTGFSQAQQKVLKDRLTHFYSLIDTLDVSLQTTAEYVDAVKANAIQIKKQREEEELRKQEQQKLEQQKLEQQKLEQQKLEQQKLEQQKLEQQKLEQQKLEQQKLEQQKLEQQKYSAKNTPMDMLTTFDSDLPSAGVAQPQGFNSDFGDLNGMDLSMFDSMDNQGSFGGLQSSSGMNEKKNDPQMNFNDTNAPPSAVAVPESENPNSYLTLNDFNDLGIDWNAANDNNELNLEDFNL</sequence>
<feature type="coiled-coil region" evidence="1">
    <location>
        <begin position="81"/>
        <end position="163"/>
    </location>
</feature>
<dbReference type="EMBL" id="CP015056">
    <property type="protein sequence ID" value="QGN15198.1"/>
    <property type="molecule type" value="Genomic_DNA"/>
</dbReference>
<name>A0ABX6ES89_KLUMA</name>
<gene>
    <name evidence="3" type="primary">MED2</name>
    <name evidence="3" type="ORF">FIM1_1886</name>
</gene>
<protein>
    <submittedName>
        <fullName evidence="3">Mediator of RNA polymerase II transcription subunit 2</fullName>
    </submittedName>
</protein>
<reference evidence="3 4" key="2">
    <citation type="submission" date="2019-11" db="EMBL/GenBank/DDBJ databases">
        <authorList>
            <person name="Lu H."/>
        </authorList>
    </citation>
    <scope>NUCLEOTIDE SEQUENCE [LARGE SCALE GENOMIC DNA]</scope>
    <source>
        <strain evidence="3 4">FIM1</strain>
    </source>
</reference>
<evidence type="ECO:0000313" key="4">
    <source>
        <dbReference type="Proteomes" id="UP000422736"/>
    </source>
</evidence>
<evidence type="ECO:0000256" key="1">
    <source>
        <dbReference type="SAM" id="Coils"/>
    </source>
</evidence>
<dbReference type="Pfam" id="PF11214">
    <property type="entry name" value="Med2"/>
    <property type="match status" value="1"/>
</dbReference>
<dbReference type="InterPro" id="IPR021017">
    <property type="entry name" value="Mediator_Med2_fun"/>
</dbReference>
<keyword evidence="4" id="KW-1185">Reference proteome</keyword>
<proteinExistence type="predicted"/>
<evidence type="ECO:0000256" key="2">
    <source>
        <dbReference type="SAM" id="MobiDB-lite"/>
    </source>
</evidence>
<feature type="compositionally biased region" description="Polar residues" evidence="2">
    <location>
        <begin position="226"/>
        <end position="236"/>
    </location>
</feature>
<feature type="region of interest" description="Disordered" evidence="2">
    <location>
        <begin position="206"/>
        <end position="251"/>
    </location>
</feature>
<accession>A0ABX6ES89</accession>